<name>A0A8J7SNN6_9PROT</name>
<feature type="active site" description="Tele-phosphohistidine intermediate" evidence="6">
    <location>
        <position position="9"/>
    </location>
</feature>
<evidence type="ECO:0000256" key="7">
    <source>
        <dbReference type="PIRSR" id="PIRSR613078-2"/>
    </source>
</evidence>
<dbReference type="GO" id="GO:0004619">
    <property type="term" value="F:phosphoglycerate mutase activity"/>
    <property type="evidence" value="ECO:0007669"/>
    <property type="project" value="UniProtKB-EC"/>
</dbReference>
<dbReference type="Pfam" id="PF00300">
    <property type="entry name" value="His_Phos_1"/>
    <property type="match status" value="1"/>
</dbReference>
<evidence type="ECO:0000256" key="5">
    <source>
        <dbReference type="ARBA" id="ARBA00023235"/>
    </source>
</evidence>
<keyword evidence="5" id="KW-0413">Isomerase</keyword>
<dbReference type="RefSeq" id="WP_210682698.1">
    <property type="nucleotide sequence ID" value="NZ_JAGMWN010000006.1"/>
</dbReference>
<sequence>MTRLMMIRHAPTPWNRAGLLQGRTDIALDPAGEGWVATWRLPAEAADLLPVASPLARARRTAELLLGAPPPTDPRLAEMHYGAWEGQRLADLRARLGEAMTANEARGWDFTPPKGESPAMVLARLAPWLRERAGQEPGTLALCHNGIIRVVMARAAGWDFRGKPPAKLRDGTAHLFRLAPDGTPSVERLNIPLTDSPKPEGPAS</sequence>
<feature type="binding site" evidence="7">
    <location>
        <begin position="8"/>
        <end position="15"/>
    </location>
    <ligand>
        <name>substrate</name>
    </ligand>
</feature>
<evidence type="ECO:0000256" key="1">
    <source>
        <dbReference type="ARBA" id="ARBA00006717"/>
    </source>
</evidence>
<feature type="active site" description="Proton donor/acceptor" evidence="6">
    <location>
        <position position="78"/>
    </location>
</feature>
<dbReference type="Gene3D" id="3.40.50.1240">
    <property type="entry name" value="Phosphoglycerate mutase-like"/>
    <property type="match status" value="1"/>
</dbReference>
<evidence type="ECO:0000313" key="10">
    <source>
        <dbReference type="Proteomes" id="UP000672602"/>
    </source>
</evidence>
<protein>
    <recommendedName>
        <fullName evidence="2">phosphoglycerate mutase (2,3-diphosphoglycerate-dependent)</fullName>
        <ecNumber evidence="2">5.4.2.11</ecNumber>
    </recommendedName>
</protein>
<comment type="similarity">
    <text evidence="1">Belongs to the phosphoglycerate mutase family. BPG-dependent PGAM subfamily.</text>
</comment>
<evidence type="ECO:0000256" key="4">
    <source>
        <dbReference type="ARBA" id="ARBA00023152"/>
    </source>
</evidence>
<dbReference type="EMBL" id="JAGMWN010000006">
    <property type="protein sequence ID" value="MBP5858123.1"/>
    <property type="molecule type" value="Genomic_DNA"/>
</dbReference>
<organism evidence="9 10">
    <name type="scientific">Marivibrio halodurans</name>
    <dbReference type="NCBI Taxonomy" id="2039722"/>
    <lineage>
        <taxon>Bacteria</taxon>
        <taxon>Pseudomonadati</taxon>
        <taxon>Pseudomonadota</taxon>
        <taxon>Alphaproteobacteria</taxon>
        <taxon>Rhodospirillales</taxon>
        <taxon>Rhodospirillaceae</taxon>
        <taxon>Marivibrio</taxon>
    </lineage>
</organism>
<dbReference type="InterPro" id="IPR005952">
    <property type="entry name" value="Phosphogly_mut1"/>
</dbReference>
<accession>A0A8J7SNN6</accession>
<dbReference type="SMART" id="SM00855">
    <property type="entry name" value="PGAM"/>
    <property type="match status" value="1"/>
</dbReference>
<proteinExistence type="inferred from homology"/>
<evidence type="ECO:0000256" key="3">
    <source>
        <dbReference type="ARBA" id="ARBA00022432"/>
    </source>
</evidence>
<dbReference type="EC" id="5.4.2.11" evidence="2"/>
<dbReference type="InterPro" id="IPR029033">
    <property type="entry name" value="His_PPase_superfam"/>
</dbReference>
<dbReference type="InterPro" id="IPR013078">
    <property type="entry name" value="His_Pase_superF_clade-1"/>
</dbReference>
<dbReference type="SUPFAM" id="SSF53254">
    <property type="entry name" value="Phosphoglycerate mutase-like"/>
    <property type="match status" value="1"/>
</dbReference>
<evidence type="ECO:0000256" key="6">
    <source>
        <dbReference type="PIRSR" id="PIRSR613078-1"/>
    </source>
</evidence>
<keyword evidence="10" id="KW-1185">Reference proteome</keyword>
<dbReference type="Proteomes" id="UP000672602">
    <property type="component" value="Unassembled WGS sequence"/>
</dbReference>
<keyword evidence="4" id="KW-0324">Glycolysis</keyword>
<dbReference type="GO" id="GO:0006094">
    <property type="term" value="P:gluconeogenesis"/>
    <property type="evidence" value="ECO:0007669"/>
    <property type="project" value="UniProtKB-KW"/>
</dbReference>
<reference evidence="9" key="1">
    <citation type="submission" date="2021-04" db="EMBL/GenBank/DDBJ databases">
        <authorList>
            <person name="Zhang D.-C."/>
        </authorList>
    </citation>
    <scope>NUCLEOTIDE SEQUENCE</scope>
    <source>
        <strain evidence="9">CGMCC 1.15697</strain>
    </source>
</reference>
<gene>
    <name evidence="9" type="ORF">KAJ83_13975</name>
</gene>
<evidence type="ECO:0000256" key="8">
    <source>
        <dbReference type="SAM" id="MobiDB-lite"/>
    </source>
</evidence>
<dbReference type="AlphaFoldDB" id="A0A8J7SNN6"/>
<feature type="region of interest" description="Disordered" evidence="8">
    <location>
        <begin position="181"/>
        <end position="204"/>
    </location>
</feature>
<feature type="binding site" evidence="7">
    <location>
        <begin position="78"/>
        <end position="81"/>
    </location>
    <ligand>
        <name>substrate</name>
    </ligand>
</feature>
<feature type="binding site" evidence="7">
    <location>
        <position position="57"/>
    </location>
    <ligand>
        <name>substrate</name>
    </ligand>
</feature>
<dbReference type="GO" id="GO:0006096">
    <property type="term" value="P:glycolytic process"/>
    <property type="evidence" value="ECO:0007669"/>
    <property type="project" value="UniProtKB-KW"/>
</dbReference>
<evidence type="ECO:0000256" key="2">
    <source>
        <dbReference type="ARBA" id="ARBA00012028"/>
    </source>
</evidence>
<dbReference type="PANTHER" id="PTHR11931">
    <property type="entry name" value="PHOSPHOGLYCERATE MUTASE"/>
    <property type="match status" value="1"/>
</dbReference>
<comment type="caution">
    <text evidence="9">The sequence shown here is derived from an EMBL/GenBank/DDBJ whole genome shotgun (WGS) entry which is preliminary data.</text>
</comment>
<dbReference type="CDD" id="cd07067">
    <property type="entry name" value="HP_PGM_like"/>
    <property type="match status" value="1"/>
</dbReference>
<evidence type="ECO:0000313" key="9">
    <source>
        <dbReference type="EMBL" id="MBP5858123.1"/>
    </source>
</evidence>
<keyword evidence="3" id="KW-0312">Gluconeogenesis</keyword>